<dbReference type="Gene3D" id="3.40.630.10">
    <property type="entry name" value="Zn peptidases"/>
    <property type="match status" value="2"/>
</dbReference>
<keyword evidence="3" id="KW-0645">Protease</keyword>
<dbReference type="PANTHER" id="PTHR43501">
    <property type="entry name" value="CYTOSOL NON-SPECIFIC DIPEPTIDASE"/>
    <property type="match status" value="1"/>
</dbReference>
<evidence type="ECO:0000256" key="11">
    <source>
        <dbReference type="ARBA" id="ARBA00044252"/>
    </source>
</evidence>
<evidence type="ECO:0000313" key="19">
    <source>
        <dbReference type="EMBL" id="MTG98415.1"/>
    </source>
</evidence>
<evidence type="ECO:0000256" key="8">
    <source>
        <dbReference type="ARBA" id="ARBA00023285"/>
    </source>
</evidence>
<comment type="cofactor">
    <cofactor evidence="1">
        <name>Co(2+)</name>
        <dbReference type="ChEBI" id="CHEBI:48828"/>
    </cofactor>
</comment>
<protein>
    <recommendedName>
        <fullName evidence="13">Cytosol non-specific dipeptidase</fullName>
        <ecNumber evidence="10">3.4.13.18</ecNumber>
    </recommendedName>
    <alternativeName>
        <fullName evidence="16">Aminoacyl-histidine dipeptidase</fullName>
    </alternativeName>
    <alternativeName>
        <fullName evidence="15">Beta-alanyl-histidine dipeptidase</fullName>
    </alternativeName>
    <alternativeName>
        <fullName evidence="14">Carnosinase</fullName>
    </alternativeName>
    <alternativeName>
        <fullName evidence="11">Peptidase D</fullName>
    </alternativeName>
    <alternativeName>
        <fullName evidence="17">Xaa-His dipeptidase</fullName>
    </alternativeName>
</protein>
<dbReference type="GO" id="GO:0006508">
    <property type="term" value="P:proteolysis"/>
    <property type="evidence" value="ECO:0007669"/>
    <property type="project" value="UniProtKB-KW"/>
</dbReference>
<comment type="caution">
    <text evidence="19">The sequence shown here is derived from an EMBL/GenBank/DDBJ whole genome shotgun (WGS) entry which is preliminary data.</text>
</comment>
<dbReference type="EC" id="3.4.13.18" evidence="10"/>
<dbReference type="NCBIfam" id="TIGR01893">
    <property type="entry name" value="aa-his-dipept"/>
    <property type="match status" value="1"/>
</dbReference>
<evidence type="ECO:0000256" key="15">
    <source>
        <dbReference type="ARBA" id="ARBA00076004"/>
    </source>
</evidence>
<keyword evidence="6" id="KW-0862">Zinc</keyword>
<dbReference type="InterPro" id="IPR011650">
    <property type="entry name" value="Peptidase_M20_dimer"/>
</dbReference>
<dbReference type="SUPFAM" id="SSF53187">
    <property type="entry name" value="Zn-dependent exopeptidases"/>
    <property type="match status" value="1"/>
</dbReference>
<sequence>MSQEVRNLEPKQLWNKFADLNAVPRPSKKEERVIEFMMNFGKSLGLPTIKDEVGNVIIKKPATAGMENRKTIVMQSHLDMVHQKNNDTVFDFDTQGIEMYIDEDWVRAKGTTLGADNGLGVATIMAILESTDIPHPAIEALFTIDEETGMTGAKGLKGGLLEGEILLNLDTEEDDEIDIGCAGGVDVTASAEYDEEDTPEGSVGYRITVKGLKGGHSGMDIHKGLGNANKIMNRLLFDSFDNFGLQISKIKGGSLRNAIPRESVADVIIAGVYDEAFVYDMNLVVDEIKAELHTVDPDFTVEFEKLSAEDMPKKVMPSMAQYFFVRSMYTAHNGVYRMSPDFEGLVEASNNIAKVDLADGKLVVKCLTRSSVESSKLDVANSLRAAFELMGCEVEFSGSYPGWSPNPDSEILDIMVDIYEKQNGSKPDVVACHAGLECGILGTHYPEMDMISFGPTIRGAHSPVERASISSVQKYWKFVLEILTKIPEKK</sequence>
<dbReference type="PIRSF" id="PIRSF016599">
    <property type="entry name" value="Xaa-His_dipept"/>
    <property type="match status" value="1"/>
</dbReference>
<dbReference type="EMBL" id="WMJX01000019">
    <property type="protein sequence ID" value="MTG98415.1"/>
    <property type="molecule type" value="Genomic_DNA"/>
</dbReference>
<keyword evidence="7" id="KW-0482">Metalloprotease</keyword>
<dbReference type="Pfam" id="PF07687">
    <property type="entry name" value="M20_dimer"/>
    <property type="match status" value="1"/>
</dbReference>
<keyword evidence="20" id="KW-1185">Reference proteome</keyword>
<reference evidence="19 20" key="1">
    <citation type="submission" date="2019-11" db="EMBL/GenBank/DDBJ databases">
        <title>Genome of Strain BIT-d1.</title>
        <authorList>
            <person name="Yang Y."/>
        </authorList>
    </citation>
    <scope>NUCLEOTIDE SEQUENCE [LARGE SCALE GENOMIC DNA]</scope>
    <source>
        <strain evidence="19 20">BIT-d1</strain>
    </source>
</reference>
<evidence type="ECO:0000256" key="6">
    <source>
        <dbReference type="ARBA" id="ARBA00022833"/>
    </source>
</evidence>
<dbReference type="AlphaFoldDB" id="A0A6I3LR20"/>
<organism evidence="19 20">
    <name type="scientific">Myroides albus</name>
    <dbReference type="NCBI Taxonomy" id="2562892"/>
    <lineage>
        <taxon>Bacteria</taxon>
        <taxon>Pseudomonadati</taxon>
        <taxon>Bacteroidota</taxon>
        <taxon>Flavobacteriia</taxon>
        <taxon>Flavobacteriales</taxon>
        <taxon>Flavobacteriaceae</taxon>
        <taxon>Myroides</taxon>
    </lineage>
</organism>
<gene>
    <name evidence="19" type="primary">pepD</name>
    <name evidence="19" type="ORF">GJV76_09820</name>
</gene>
<dbReference type="GO" id="GO:0046872">
    <property type="term" value="F:metal ion binding"/>
    <property type="evidence" value="ECO:0007669"/>
    <property type="project" value="UniProtKB-KW"/>
</dbReference>
<keyword evidence="4" id="KW-0479">Metal-binding</keyword>
<evidence type="ECO:0000259" key="18">
    <source>
        <dbReference type="Pfam" id="PF07687"/>
    </source>
</evidence>
<proteinExistence type="inferred from homology"/>
<evidence type="ECO:0000256" key="12">
    <source>
        <dbReference type="ARBA" id="ARBA00061423"/>
    </source>
</evidence>
<dbReference type="Pfam" id="PF01546">
    <property type="entry name" value="Peptidase_M20"/>
    <property type="match status" value="1"/>
</dbReference>
<evidence type="ECO:0000256" key="5">
    <source>
        <dbReference type="ARBA" id="ARBA00022801"/>
    </source>
</evidence>
<dbReference type="InterPro" id="IPR001160">
    <property type="entry name" value="Peptidase_M20C"/>
</dbReference>
<dbReference type="Proteomes" id="UP000438760">
    <property type="component" value="Unassembled WGS sequence"/>
</dbReference>
<dbReference type="PANTHER" id="PTHR43501:SF1">
    <property type="entry name" value="CYTOSOL NON-SPECIFIC DIPEPTIDASE"/>
    <property type="match status" value="1"/>
</dbReference>
<evidence type="ECO:0000256" key="2">
    <source>
        <dbReference type="ARBA" id="ARBA00001947"/>
    </source>
</evidence>
<dbReference type="RefSeq" id="WP_155092442.1">
    <property type="nucleotide sequence ID" value="NZ_CP102754.1"/>
</dbReference>
<dbReference type="GO" id="GO:0070573">
    <property type="term" value="F:metallodipeptidase activity"/>
    <property type="evidence" value="ECO:0007669"/>
    <property type="project" value="TreeGrafter"/>
</dbReference>
<evidence type="ECO:0000256" key="4">
    <source>
        <dbReference type="ARBA" id="ARBA00022723"/>
    </source>
</evidence>
<accession>A0A6I3LR20</accession>
<evidence type="ECO:0000256" key="7">
    <source>
        <dbReference type="ARBA" id="ARBA00023049"/>
    </source>
</evidence>
<evidence type="ECO:0000256" key="9">
    <source>
        <dbReference type="ARBA" id="ARBA00036421"/>
    </source>
</evidence>
<evidence type="ECO:0000313" key="20">
    <source>
        <dbReference type="Proteomes" id="UP000438760"/>
    </source>
</evidence>
<comment type="cofactor">
    <cofactor evidence="2">
        <name>Zn(2+)</name>
        <dbReference type="ChEBI" id="CHEBI:29105"/>
    </cofactor>
</comment>
<keyword evidence="5 19" id="KW-0378">Hydrolase</keyword>
<keyword evidence="19" id="KW-0224">Dipeptidase</keyword>
<dbReference type="FunFam" id="3.40.630.10:FF:000018">
    <property type="entry name" value="Aminoacyl-histidine dipeptidase PepD"/>
    <property type="match status" value="1"/>
</dbReference>
<name>A0A6I3LR20_9FLAO</name>
<evidence type="ECO:0000256" key="14">
    <source>
        <dbReference type="ARBA" id="ARBA00075285"/>
    </source>
</evidence>
<evidence type="ECO:0000256" key="17">
    <source>
        <dbReference type="ARBA" id="ARBA00078074"/>
    </source>
</evidence>
<feature type="domain" description="Peptidase M20 dimerisation" evidence="18">
    <location>
        <begin position="208"/>
        <end position="292"/>
    </location>
</feature>
<evidence type="ECO:0000256" key="10">
    <source>
        <dbReference type="ARBA" id="ARBA00038976"/>
    </source>
</evidence>
<evidence type="ECO:0000256" key="13">
    <source>
        <dbReference type="ARBA" id="ARBA00071271"/>
    </source>
</evidence>
<dbReference type="PRINTS" id="PR00934">
    <property type="entry name" value="XHISDIPTASE"/>
</dbReference>
<comment type="catalytic activity">
    <reaction evidence="9">
        <text>Hydrolysis of dipeptides, preferentially hydrophobic dipeptides including prolyl amino acids.</text>
        <dbReference type="EC" id="3.4.13.18"/>
    </reaction>
</comment>
<dbReference type="InterPro" id="IPR002933">
    <property type="entry name" value="Peptidase_M20"/>
</dbReference>
<dbReference type="CDD" id="cd03890">
    <property type="entry name" value="M20_pepD"/>
    <property type="match status" value="1"/>
</dbReference>
<evidence type="ECO:0000256" key="3">
    <source>
        <dbReference type="ARBA" id="ARBA00022670"/>
    </source>
</evidence>
<keyword evidence="8" id="KW-0170">Cobalt</keyword>
<comment type="similarity">
    <text evidence="12">Belongs to the peptidase M20C family.</text>
</comment>
<dbReference type="GO" id="GO:0005829">
    <property type="term" value="C:cytosol"/>
    <property type="evidence" value="ECO:0007669"/>
    <property type="project" value="TreeGrafter"/>
</dbReference>
<dbReference type="OrthoDB" id="9773892at2"/>
<dbReference type="FunFam" id="3.40.630.10:FF:000015">
    <property type="entry name" value="Aminoacyl-histidine dipeptidase PepD"/>
    <property type="match status" value="1"/>
</dbReference>
<evidence type="ECO:0000256" key="1">
    <source>
        <dbReference type="ARBA" id="ARBA00001941"/>
    </source>
</evidence>
<evidence type="ECO:0000256" key="16">
    <source>
        <dbReference type="ARBA" id="ARBA00077688"/>
    </source>
</evidence>